<evidence type="ECO:0000313" key="9">
    <source>
        <dbReference type="Proteomes" id="UP001417504"/>
    </source>
</evidence>
<evidence type="ECO:0000256" key="2">
    <source>
        <dbReference type="ARBA" id="ARBA00008127"/>
    </source>
</evidence>
<evidence type="ECO:0000256" key="4">
    <source>
        <dbReference type="ARBA" id="ARBA00022729"/>
    </source>
</evidence>
<dbReference type="PANTHER" id="PTHR33109">
    <property type="entry name" value="EPIDERMAL PATTERNING FACTOR-LIKE PROTEIN 4"/>
    <property type="match status" value="1"/>
</dbReference>
<keyword evidence="5" id="KW-1015">Disulfide bond</keyword>
<evidence type="ECO:0000256" key="1">
    <source>
        <dbReference type="ARBA" id="ARBA00004613"/>
    </source>
</evidence>
<dbReference type="GO" id="GO:0005576">
    <property type="term" value="C:extracellular region"/>
    <property type="evidence" value="ECO:0007669"/>
    <property type="project" value="UniProtKB-SubCell"/>
</dbReference>
<protein>
    <recommendedName>
        <fullName evidence="6">Epidermal patterning factor-like protein</fullName>
    </recommendedName>
</protein>
<keyword evidence="3 6" id="KW-0964">Secreted</keyword>
<keyword evidence="9" id="KW-1185">Reference proteome</keyword>
<evidence type="ECO:0000256" key="5">
    <source>
        <dbReference type="ARBA" id="ARBA00023157"/>
    </source>
</evidence>
<feature type="chain" id="PRO_5042673650" description="Epidermal patterning factor-like protein" evidence="6">
    <location>
        <begin position="26"/>
        <end position="122"/>
    </location>
</feature>
<organism evidence="8 9">
    <name type="scientific">Stephania japonica</name>
    <dbReference type="NCBI Taxonomy" id="461633"/>
    <lineage>
        <taxon>Eukaryota</taxon>
        <taxon>Viridiplantae</taxon>
        <taxon>Streptophyta</taxon>
        <taxon>Embryophyta</taxon>
        <taxon>Tracheophyta</taxon>
        <taxon>Spermatophyta</taxon>
        <taxon>Magnoliopsida</taxon>
        <taxon>Ranunculales</taxon>
        <taxon>Menispermaceae</taxon>
        <taxon>Menispermoideae</taxon>
        <taxon>Cissampelideae</taxon>
        <taxon>Stephania</taxon>
    </lineage>
</organism>
<feature type="signal peptide" evidence="6">
    <location>
        <begin position="1"/>
        <end position="25"/>
    </location>
</feature>
<name>A0AAP0HTL1_9MAGN</name>
<gene>
    <name evidence="8" type="ORF">Sjap_022319</name>
</gene>
<accession>A0AAP0HTL1</accession>
<feature type="region of interest" description="Disordered" evidence="7">
    <location>
        <begin position="32"/>
        <end position="60"/>
    </location>
</feature>
<dbReference type="InterPro" id="IPR039455">
    <property type="entry name" value="EPFL"/>
</dbReference>
<keyword evidence="4 6" id="KW-0732">Signal</keyword>
<evidence type="ECO:0000313" key="8">
    <source>
        <dbReference type="EMBL" id="KAK9096822.1"/>
    </source>
</evidence>
<proteinExistence type="inferred from homology"/>
<comment type="subcellular location">
    <subcellularLocation>
        <location evidence="1 6">Secreted</location>
    </subcellularLocation>
</comment>
<comment type="function">
    <text evidence="6">Controls stomatal patterning.</text>
</comment>
<keyword evidence="6" id="KW-0217">Developmental protein</keyword>
<comment type="caution">
    <text evidence="8">The sequence shown here is derived from an EMBL/GenBank/DDBJ whole genome shotgun (WGS) entry which is preliminary data.</text>
</comment>
<reference evidence="8 9" key="1">
    <citation type="submission" date="2024-01" db="EMBL/GenBank/DDBJ databases">
        <title>Genome assemblies of Stephania.</title>
        <authorList>
            <person name="Yang L."/>
        </authorList>
    </citation>
    <scope>NUCLEOTIDE SEQUENCE [LARGE SCALE GENOMIC DNA]</scope>
    <source>
        <strain evidence="8">QJT</strain>
        <tissue evidence="8">Leaf</tissue>
    </source>
</reference>
<comment type="similarity">
    <text evidence="2 6">Belongs to the plant cysteine rich small secretory peptide family. Epidermal patterning factor subfamily.</text>
</comment>
<dbReference type="Proteomes" id="UP001417504">
    <property type="component" value="Unassembled WGS sequence"/>
</dbReference>
<evidence type="ECO:0000256" key="6">
    <source>
        <dbReference type="RuleBase" id="RU367102"/>
    </source>
</evidence>
<evidence type="ECO:0000256" key="3">
    <source>
        <dbReference type="ARBA" id="ARBA00022525"/>
    </source>
</evidence>
<evidence type="ECO:0000256" key="7">
    <source>
        <dbReference type="SAM" id="MobiDB-lite"/>
    </source>
</evidence>
<dbReference type="EMBL" id="JBBNAE010000009">
    <property type="protein sequence ID" value="KAK9096822.1"/>
    <property type="molecule type" value="Genomic_DNA"/>
</dbReference>
<dbReference type="PANTHER" id="PTHR33109:SF6">
    <property type="entry name" value="EPIDERMAL PATTERNING FACTOR-LIKE PROTEIN 7-RELATED"/>
    <property type="match status" value="1"/>
</dbReference>
<dbReference type="AlphaFoldDB" id="A0AAP0HTL1"/>
<dbReference type="Pfam" id="PF17181">
    <property type="entry name" value="EPF"/>
    <property type="match status" value="1"/>
</dbReference>
<sequence>MRNCVYLIAQVAVLVLFVSSSLTVARSLHSSPRNESLSSAGGAARRDEFNDNNNKTSKGVHKEELGMELYPTGSTLPDCSHACGYCFPCKRVMVSFKCPMAESCPVVYRCMCKGRYYQVPSS</sequence>
<dbReference type="GO" id="GO:0010052">
    <property type="term" value="P:guard cell differentiation"/>
    <property type="evidence" value="ECO:0007669"/>
    <property type="project" value="UniProtKB-UniRule"/>
</dbReference>